<accession>A0A1I6FFN3</accession>
<dbReference type="Pfam" id="PF00550">
    <property type="entry name" value="PP-binding"/>
    <property type="match status" value="1"/>
</dbReference>
<feature type="domain" description="Carrier" evidence="1">
    <location>
        <begin position="2"/>
        <end position="77"/>
    </location>
</feature>
<dbReference type="Proteomes" id="UP000198583">
    <property type="component" value="Unassembled WGS sequence"/>
</dbReference>
<protein>
    <submittedName>
        <fullName evidence="2">Acyl carrier protein</fullName>
    </submittedName>
</protein>
<gene>
    <name evidence="2" type="ORF">SAMN04488564_11510</name>
</gene>
<dbReference type="PROSITE" id="PS50075">
    <property type="entry name" value="CARRIER"/>
    <property type="match status" value="1"/>
</dbReference>
<evidence type="ECO:0000259" key="1">
    <source>
        <dbReference type="PROSITE" id="PS50075"/>
    </source>
</evidence>
<reference evidence="3" key="1">
    <citation type="submission" date="2016-10" db="EMBL/GenBank/DDBJ databases">
        <authorList>
            <person name="Varghese N."/>
            <person name="Submissions S."/>
        </authorList>
    </citation>
    <scope>NUCLEOTIDE SEQUENCE [LARGE SCALE GENOMIC DNA]</scope>
    <source>
        <strain evidence="3">DSM 44232</strain>
    </source>
</reference>
<dbReference type="EMBL" id="FOYL01000015">
    <property type="protein sequence ID" value="SFR28702.1"/>
    <property type="molecule type" value="Genomic_DNA"/>
</dbReference>
<evidence type="ECO:0000313" key="2">
    <source>
        <dbReference type="EMBL" id="SFR28702.1"/>
    </source>
</evidence>
<dbReference type="AlphaFoldDB" id="A0A1I6FFN3"/>
<dbReference type="RefSeq" id="WP_093604996.1">
    <property type="nucleotide sequence ID" value="NZ_FOYL01000015.1"/>
</dbReference>
<proteinExistence type="predicted"/>
<keyword evidence="3" id="KW-1185">Reference proteome</keyword>
<dbReference type="STRING" id="84724.SAMN04488564_11510"/>
<dbReference type="SUPFAM" id="SSF47336">
    <property type="entry name" value="ACP-like"/>
    <property type="match status" value="1"/>
</dbReference>
<dbReference type="InterPro" id="IPR009081">
    <property type="entry name" value="PP-bd_ACP"/>
</dbReference>
<sequence length="77" mass="8735">MNEKFRRLTRVLERWSKVASEDITPQSEIDGGLDIDSITRLELVLAMNKEFGHTFDDVDVLDAKTVSDLLKLVPTSD</sequence>
<evidence type="ECO:0000313" key="3">
    <source>
        <dbReference type="Proteomes" id="UP000198583"/>
    </source>
</evidence>
<organism evidence="2 3">
    <name type="scientific">Lentzea waywayandensis</name>
    <dbReference type="NCBI Taxonomy" id="84724"/>
    <lineage>
        <taxon>Bacteria</taxon>
        <taxon>Bacillati</taxon>
        <taxon>Actinomycetota</taxon>
        <taxon>Actinomycetes</taxon>
        <taxon>Pseudonocardiales</taxon>
        <taxon>Pseudonocardiaceae</taxon>
        <taxon>Lentzea</taxon>
    </lineage>
</organism>
<name>A0A1I6FFN3_9PSEU</name>
<dbReference type="OrthoDB" id="3700023at2"/>
<dbReference type="InterPro" id="IPR036736">
    <property type="entry name" value="ACP-like_sf"/>
</dbReference>
<dbReference type="Gene3D" id="1.10.1200.10">
    <property type="entry name" value="ACP-like"/>
    <property type="match status" value="1"/>
</dbReference>